<dbReference type="Proteomes" id="UP001283361">
    <property type="component" value="Unassembled WGS sequence"/>
</dbReference>
<dbReference type="EMBL" id="JAWDGP010003976">
    <property type="protein sequence ID" value="KAK3769066.1"/>
    <property type="molecule type" value="Genomic_DNA"/>
</dbReference>
<organism evidence="2 3">
    <name type="scientific">Elysia crispata</name>
    <name type="common">lettuce slug</name>
    <dbReference type="NCBI Taxonomy" id="231223"/>
    <lineage>
        <taxon>Eukaryota</taxon>
        <taxon>Metazoa</taxon>
        <taxon>Spiralia</taxon>
        <taxon>Lophotrochozoa</taxon>
        <taxon>Mollusca</taxon>
        <taxon>Gastropoda</taxon>
        <taxon>Heterobranchia</taxon>
        <taxon>Euthyneura</taxon>
        <taxon>Panpulmonata</taxon>
        <taxon>Sacoglossa</taxon>
        <taxon>Placobranchoidea</taxon>
        <taxon>Plakobranchidae</taxon>
        <taxon>Elysia</taxon>
    </lineage>
</organism>
<protein>
    <submittedName>
        <fullName evidence="2">Uncharacterized protein</fullName>
    </submittedName>
</protein>
<feature type="region of interest" description="Disordered" evidence="1">
    <location>
        <begin position="1"/>
        <end position="21"/>
    </location>
</feature>
<sequence length="119" mass="13086">MSADDLKNNDERDTATLTKSGCPRGCFSRPDKLWTGHCPVISDVYQGQSSPKSSCRAVTPSKIRDGSRFASLELKEQASRGSPKTRAIHLGNRAKANRAREMGKRVRLEIGNTSKFSDC</sequence>
<name>A0AAE1DFW9_9GAST</name>
<evidence type="ECO:0000313" key="3">
    <source>
        <dbReference type="Proteomes" id="UP001283361"/>
    </source>
</evidence>
<dbReference type="AlphaFoldDB" id="A0AAE1DFW9"/>
<evidence type="ECO:0000313" key="2">
    <source>
        <dbReference type="EMBL" id="KAK3769066.1"/>
    </source>
</evidence>
<proteinExistence type="predicted"/>
<evidence type="ECO:0000256" key="1">
    <source>
        <dbReference type="SAM" id="MobiDB-lite"/>
    </source>
</evidence>
<comment type="caution">
    <text evidence="2">The sequence shown here is derived from an EMBL/GenBank/DDBJ whole genome shotgun (WGS) entry which is preliminary data.</text>
</comment>
<accession>A0AAE1DFW9</accession>
<feature type="compositionally biased region" description="Basic and acidic residues" evidence="1">
    <location>
        <begin position="1"/>
        <end position="14"/>
    </location>
</feature>
<reference evidence="2" key="1">
    <citation type="journal article" date="2023" name="G3 (Bethesda)">
        <title>A reference genome for the long-term kleptoplast-retaining sea slug Elysia crispata morphotype clarki.</title>
        <authorList>
            <person name="Eastman K.E."/>
            <person name="Pendleton A.L."/>
            <person name="Shaikh M.A."/>
            <person name="Suttiyut T."/>
            <person name="Ogas R."/>
            <person name="Tomko P."/>
            <person name="Gavelis G."/>
            <person name="Widhalm J.R."/>
            <person name="Wisecaver J.H."/>
        </authorList>
    </citation>
    <scope>NUCLEOTIDE SEQUENCE</scope>
    <source>
        <strain evidence="2">ECLA1</strain>
    </source>
</reference>
<keyword evidence="3" id="KW-1185">Reference proteome</keyword>
<gene>
    <name evidence="2" type="ORF">RRG08_032057</name>
</gene>